<keyword evidence="2" id="KW-1185">Reference proteome</keyword>
<dbReference type="Proteomes" id="UP001163293">
    <property type="component" value="Plasmid unnamed3"/>
</dbReference>
<name>A0AAX3ER67_PAEUR</name>
<proteinExistence type="predicted"/>
<evidence type="ECO:0000313" key="1">
    <source>
        <dbReference type="EMBL" id="UYW00068.1"/>
    </source>
</evidence>
<sequence length="52" mass="5718">MTWNNYGTESVPELDGQTSINDYLSPTAAIVPVEVRPPTDEELVVFLSGHDL</sequence>
<gene>
    <name evidence="1" type="ORF">NL394_23265</name>
</gene>
<dbReference type="EMBL" id="CP101188">
    <property type="protein sequence ID" value="UYW00068.1"/>
    <property type="molecule type" value="Genomic_DNA"/>
</dbReference>
<accession>A0AAX3ER67</accession>
<dbReference type="RefSeq" id="WP_168529491.1">
    <property type="nucleotide sequence ID" value="NZ_CP101182.1"/>
</dbReference>
<reference evidence="1" key="1">
    <citation type="submission" date="2022-07" db="EMBL/GenBank/DDBJ databases">
        <authorList>
            <person name="Wu T."/>
        </authorList>
    </citation>
    <scope>NUCLEOTIDE SEQUENCE</scope>
    <source>
        <strain evidence="1">SD-1</strain>
        <plasmid evidence="1">unnamed3</plasmid>
    </source>
</reference>
<evidence type="ECO:0000313" key="2">
    <source>
        <dbReference type="Proteomes" id="UP001163293"/>
    </source>
</evidence>
<keyword evidence="1" id="KW-0614">Plasmid</keyword>
<protein>
    <submittedName>
        <fullName evidence="1">Uncharacterized protein</fullName>
    </submittedName>
</protein>
<organism evidence="1 2">
    <name type="scientific">Paenarthrobacter ureafaciens</name>
    <dbReference type="NCBI Taxonomy" id="37931"/>
    <lineage>
        <taxon>Bacteria</taxon>
        <taxon>Bacillati</taxon>
        <taxon>Actinomycetota</taxon>
        <taxon>Actinomycetes</taxon>
        <taxon>Micrococcales</taxon>
        <taxon>Micrococcaceae</taxon>
        <taxon>Paenarthrobacter</taxon>
    </lineage>
</organism>
<geneLocation type="plasmid" evidence="1 2">
    <name>unnamed3</name>
</geneLocation>
<dbReference type="AlphaFoldDB" id="A0AAX3ER67"/>